<proteinExistence type="predicted"/>
<reference evidence="3" key="1">
    <citation type="journal article" date="2023" name="Insect Mol. Biol.">
        <title>Genome sequencing provides insights into the evolution of gene families encoding plant cell wall-degrading enzymes in longhorned beetles.</title>
        <authorList>
            <person name="Shin N.R."/>
            <person name="Okamura Y."/>
            <person name="Kirsch R."/>
            <person name="Pauchet Y."/>
        </authorList>
    </citation>
    <scope>NUCLEOTIDE SEQUENCE</scope>
    <source>
        <strain evidence="3">RBIC_L_NR</strain>
    </source>
</reference>
<dbReference type="InterPro" id="IPR001584">
    <property type="entry name" value="Integrase_cat-core"/>
</dbReference>
<evidence type="ECO:0000313" key="3">
    <source>
        <dbReference type="EMBL" id="KAJ8937239.1"/>
    </source>
</evidence>
<dbReference type="InterPro" id="IPR012337">
    <property type="entry name" value="RNaseH-like_sf"/>
</dbReference>
<dbReference type="AlphaFoldDB" id="A0AAV8XFA9"/>
<sequence>MPRKYQRQLGSRRYADYTAETLENGLNEIRSGDISHRKAEQKYKIPRRTILNKLKGRQSKKPGKQPIFTSNEEQSFVECLISLGKYGFPINSRELRHIIKKYLNRCGRVVNIFQNNLPGQDWIKAFIARHPEISVRFAENVKHTRADVPPTNLWNFVETNVTDDPGKKKVLVKKGSKYPELIPNASKTSVSVMFCGNAAGELLPPYVVYRATKMWTTWTENGPEGSRYNVSASGWFDANIFTDWLECQMIPRIKKIEDWKDTAEGMRKTNIRKDNFPPLLSKMMEIITPHNLKAGFRKCGIFPLNIEEVLSRIPRNTCNPDTVQSEFLKTLEAKRSEITSIVKNRRKKMNVPAERSVCADELMVTEEIPIDETTTALSRQEDDMVFDDNSSDDIDFQEMANEEEKENQFMNFLEGKTSQYNEVHFAKVVREDFNVRGQVDLIDLQSCADGKYKWLLNYQDRSTKFLYLRPLQTKRAAEVATELLKMFLEQGAPVILQSDNGREFTAEGSVERSNQDVEQMLRILMEENNSARWSVGCYFVQWQKNTSFHRIIGRSLYKSLYGADPKIGFGSTNLPSDLIDKILTEEDLESINADENCNSVGTLSNNSHSPAEAENVDTSIEGHIQEESLSQESNRDTVQVVDYQQIDIFTEEMLDEMPIIMQENPTKANTEANTINPAAFVSDTESTGTYKCSLCKEIVHGICDIANKENSNFSSGVTCNLCVSEENIRINRKNLTMGR</sequence>
<organism evidence="3 4">
    <name type="scientific">Rhamnusium bicolor</name>
    <dbReference type="NCBI Taxonomy" id="1586634"/>
    <lineage>
        <taxon>Eukaryota</taxon>
        <taxon>Metazoa</taxon>
        <taxon>Ecdysozoa</taxon>
        <taxon>Arthropoda</taxon>
        <taxon>Hexapoda</taxon>
        <taxon>Insecta</taxon>
        <taxon>Pterygota</taxon>
        <taxon>Neoptera</taxon>
        <taxon>Endopterygota</taxon>
        <taxon>Coleoptera</taxon>
        <taxon>Polyphaga</taxon>
        <taxon>Cucujiformia</taxon>
        <taxon>Chrysomeloidea</taxon>
        <taxon>Cerambycidae</taxon>
        <taxon>Lepturinae</taxon>
        <taxon>Rhagiini</taxon>
        <taxon>Rhamnusium</taxon>
    </lineage>
</organism>
<comment type="subcellular location">
    <subcellularLocation>
        <location evidence="1">Nucleus</location>
    </subcellularLocation>
</comment>
<dbReference type="Proteomes" id="UP001162156">
    <property type="component" value="Unassembled WGS sequence"/>
</dbReference>
<dbReference type="GO" id="GO:0015074">
    <property type="term" value="P:DNA integration"/>
    <property type="evidence" value="ECO:0007669"/>
    <property type="project" value="InterPro"/>
</dbReference>
<dbReference type="Pfam" id="PF03184">
    <property type="entry name" value="DDE_1"/>
    <property type="match status" value="1"/>
</dbReference>
<gene>
    <name evidence="3" type="ORF">NQ314_011994</name>
</gene>
<feature type="domain" description="Integrase catalytic" evidence="2">
    <location>
        <begin position="427"/>
        <end position="523"/>
    </location>
</feature>
<accession>A0AAV8XFA9</accession>
<keyword evidence="4" id="KW-1185">Reference proteome</keyword>
<dbReference type="Gene3D" id="1.10.10.60">
    <property type="entry name" value="Homeodomain-like"/>
    <property type="match status" value="1"/>
</dbReference>
<name>A0AAV8XFA9_9CUCU</name>
<comment type="caution">
    <text evidence="3">The sequence shown here is derived from an EMBL/GenBank/DDBJ whole genome shotgun (WGS) entry which is preliminary data.</text>
</comment>
<dbReference type="InterPro" id="IPR050863">
    <property type="entry name" value="CenT-Element_Derived"/>
</dbReference>
<dbReference type="EMBL" id="JANEYF010003330">
    <property type="protein sequence ID" value="KAJ8937239.1"/>
    <property type="molecule type" value="Genomic_DNA"/>
</dbReference>
<dbReference type="PROSITE" id="PS50994">
    <property type="entry name" value="INTEGRASE"/>
    <property type="match status" value="1"/>
</dbReference>
<dbReference type="PANTHER" id="PTHR19303:SF57">
    <property type="entry name" value="HTH CENPB-TYPE DOMAIN-CONTAINING PROTEIN"/>
    <property type="match status" value="1"/>
</dbReference>
<evidence type="ECO:0000259" key="2">
    <source>
        <dbReference type="PROSITE" id="PS50994"/>
    </source>
</evidence>
<dbReference type="GO" id="GO:0005634">
    <property type="term" value="C:nucleus"/>
    <property type="evidence" value="ECO:0007669"/>
    <property type="project" value="UniProtKB-SubCell"/>
</dbReference>
<dbReference type="InterPro" id="IPR036397">
    <property type="entry name" value="RNaseH_sf"/>
</dbReference>
<dbReference type="GO" id="GO:0003677">
    <property type="term" value="F:DNA binding"/>
    <property type="evidence" value="ECO:0007669"/>
    <property type="project" value="TreeGrafter"/>
</dbReference>
<dbReference type="SUPFAM" id="SSF46689">
    <property type="entry name" value="Homeodomain-like"/>
    <property type="match status" value="1"/>
</dbReference>
<evidence type="ECO:0000313" key="4">
    <source>
        <dbReference type="Proteomes" id="UP001162156"/>
    </source>
</evidence>
<dbReference type="PANTHER" id="PTHR19303">
    <property type="entry name" value="TRANSPOSON"/>
    <property type="match status" value="1"/>
</dbReference>
<dbReference type="Gene3D" id="3.30.420.10">
    <property type="entry name" value="Ribonuclease H-like superfamily/Ribonuclease H"/>
    <property type="match status" value="2"/>
</dbReference>
<dbReference type="InterPro" id="IPR057560">
    <property type="entry name" value="Znf_SCAND3"/>
</dbReference>
<dbReference type="Pfam" id="PF23663">
    <property type="entry name" value="Znf_SCAND3"/>
    <property type="match status" value="1"/>
</dbReference>
<dbReference type="InterPro" id="IPR004875">
    <property type="entry name" value="DDE_SF_endonuclease_dom"/>
</dbReference>
<evidence type="ECO:0000256" key="1">
    <source>
        <dbReference type="ARBA" id="ARBA00004123"/>
    </source>
</evidence>
<protein>
    <recommendedName>
        <fullName evidence="2">Integrase catalytic domain-containing protein</fullName>
    </recommendedName>
</protein>
<dbReference type="InterPro" id="IPR009057">
    <property type="entry name" value="Homeodomain-like_sf"/>
</dbReference>
<dbReference type="SUPFAM" id="SSF53098">
    <property type="entry name" value="Ribonuclease H-like"/>
    <property type="match status" value="1"/>
</dbReference>